<feature type="domain" description="Hedgehog/Intein (Hint)" evidence="1">
    <location>
        <begin position="191"/>
        <end position="320"/>
    </location>
</feature>
<proteinExistence type="predicted"/>
<evidence type="ECO:0000313" key="3">
    <source>
        <dbReference type="Proteomes" id="UP000198761"/>
    </source>
</evidence>
<sequence length="355" mass="37295">MTMRGMAGNGQHRPLTGAAASAAPSGWIALSDRAGLMGALPESGVLERGTLIFEMACPLEAPTVLLDLAGSGAGGGLSLFHDAATGLALRHRQGAAVVRHMLPGALPQAPGVARVLFRWDVPAQRWSLSYERPDLDLRLSATGRDPLPLPLTDLQALCAGAATHRHPALLWFGATRAAAPPPHAPWIGLRTPIATPTGLRPAGNLRPGDMVLCGDGRVRPLRGCRQIALPSRGGYAPVLLRAPFFGNRGDLLVSADQCLQIRGTAVEYLFGEDQVLVRARHLIDHRTALVERRRAVTLTVSLDLGAPGVIASDGIALLSAQHGGQAEPPPCRILDAYEAAPLVAQMRHPGGPRAA</sequence>
<dbReference type="Pfam" id="PF13403">
    <property type="entry name" value="Hint_2"/>
    <property type="match status" value="1"/>
</dbReference>
<dbReference type="InterPro" id="IPR028992">
    <property type="entry name" value="Hedgehog/Intein_dom"/>
</dbReference>
<name>A0A1H8JYV9_9RHOB</name>
<dbReference type="AlphaFoldDB" id="A0A1H8JYV9"/>
<gene>
    <name evidence="2" type="ORF">SAMN04488103_108146</name>
</gene>
<dbReference type="InterPro" id="IPR036844">
    <property type="entry name" value="Hint_dom_sf"/>
</dbReference>
<dbReference type="SUPFAM" id="SSF51294">
    <property type="entry name" value="Hedgehog/intein (Hint) domain"/>
    <property type="match status" value="1"/>
</dbReference>
<accession>A0A1H8JYV9</accession>
<evidence type="ECO:0000259" key="1">
    <source>
        <dbReference type="Pfam" id="PF13403"/>
    </source>
</evidence>
<organism evidence="2 3">
    <name type="scientific">Gemmobacter aquatilis</name>
    <dbReference type="NCBI Taxonomy" id="933059"/>
    <lineage>
        <taxon>Bacteria</taxon>
        <taxon>Pseudomonadati</taxon>
        <taxon>Pseudomonadota</taxon>
        <taxon>Alphaproteobacteria</taxon>
        <taxon>Rhodobacterales</taxon>
        <taxon>Paracoccaceae</taxon>
        <taxon>Gemmobacter</taxon>
    </lineage>
</organism>
<dbReference type="EMBL" id="FOCE01000008">
    <property type="protein sequence ID" value="SEN85944.1"/>
    <property type="molecule type" value="Genomic_DNA"/>
</dbReference>
<keyword evidence="3" id="KW-1185">Reference proteome</keyword>
<dbReference type="STRING" id="933059.SAMN04488103_108146"/>
<evidence type="ECO:0000313" key="2">
    <source>
        <dbReference type="EMBL" id="SEN85944.1"/>
    </source>
</evidence>
<dbReference type="OrthoDB" id="6305173at2"/>
<protein>
    <submittedName>
        <fullName evidence="2">Hint domain-containing protein</fullName>
    </submittedName>
</protein>
<reference evidence="2 3" key="1">
    <citation type="submission" date="2016-10" db="EMBL/GenBank/DDBJ databases">
        <authorList>
            <person name="de Groot N.N."/>
        </authorList>
    </citation>
    <scope>NUCLEOTIDE SEQUENCE [LARGE SCALE GENOMIC DNA]</scope>
    <source>
        <strain evidence="2 3">DSM 3857</strain>
    </source>
</reference>
<dbReference type="Proteomes" id="UP000198761">
    <property type="component" value="Unassembled WGS sequence"/>
</dbReference>